<dbReference type="EMBL" id="BNEK01000003">
    <property type="protein sequence ID" value="GHJ28572.1"/>
    <property type="molecule type" value="Genomic_DNA"/>
</dbReference>
<name>A0ABQ3TZM1_STRHY</name>
<keyword evidence="2" id="KW-1185">Reference proteome</keyword>
<evidence type="ECO:0000313" key="2">
    <source>
        <dbReference type="Proteomes" id="UP001054854"/>
    </source>
</evidence>
<organism evidence="1 2">
    <name type="scientific">Streptomyces hygroscopicus</name>
    <dbReference type="NCBI Taxonomy" id="1912"/>
    <lineage>
        <taxon>Bacteria</taxon>
        <taxon>Bacillati</taxon>
        <taxon>Actinomycetota</taxon>
        <taxon>Actinomycetes</taxon>
        <taxon>Kitasatosporales</taxon>
        <taxon>Streptomycetaceae</taxon>
        <taxon>Streptomyces</taxon>
        <taxon>Streptomyces violaceusniger group</taxon>
    </lineage>
</organism>
<comment type="caution">
    <text evidence="1">The sequence shown here is derived from an EMBL/GenBank/DDBJ whole genome shotgun (WGS) entry which is preliminary data.</text>
</comment>
<protein>
    <submittedName>
        <fullName evidence="1">Uncharacterized protein</fullName>
    </submittedName>
</protein>
<evidence type="ECO:0000313" key="1">
    <source>
        <dbReference type="EMBL" id="GHJ28572.1"/>
    </source>
</evidence>
<proteinExistence type="predicted"/>
<reference evidence="1" key="1">
    <citation type="submission" date="2024-05" db="EMBL/GenBank/DDBJ databases">
        <title>Whole genome shotgun sequence of Streptomyces hygroscopicus NBRC 113678.</title>
        <authorList>
            <person name="Komaki H."/>
            <person name="Tamura T."/>
        </authorList>
    </citation>
    <scope>NUCLEOTIDE SEQUENCE</scope>
    <source>
        <strain evidence="1">N11-34</strain>
    </source>
</reference>
<accession>A0ABQ3TZM1</accession>
<gene>
    <name evidence="1" type="ORF">TPA0910_30050</name>
</gene>
<sequence length="90" mass="9519">MAARAWAASIRACTSSFTGEFIRHTPEFPGRQRRSQSLGHIVPVLAGARGGEDDIEAGARASGQQGSGCAGLLTQFVQGAAQARYNERSR</sequence>
<dbReference type="Proteomes" id="UP001054854">
    <property type="component" value="Unassembled WGS sequence"/>
</dbReference>